<evidence type="ECO:0000313" key="2">
    <source>
        <dbReference type="Proteomes" id="UP000700732"/>
    </source>
</evidence>
<dbReference type="Proteomes" id="UP000700732">
    <property type="component" value="Unassembled WGS sequence"/>
</dbReference>
<keyword evidence="2" id="KW-1185">Reference proteome</keyword>
<protein>
    <recommendedName>
        <fullName evidence="3">DHCW motif cupin fold protein</fullName>
    </recommendedName>
</protein>
<dbReference type="SUPFAM" id="SSF51182">
    <property type="entry name" value="RmlC-like cupins"/>
    <property type="match status" value="1"/>
</dbReference>
<dbReference type="InterPro" id="IPR014710">
    <property type="entry name" value="RmlC-like_jellyroll"/>
</dbReference>
<comment type="caution">
    <text evidence="1">The sequence shown here is derived from an EMBL/GenBank/DDBJ whole genome shotgun (WGS) entry which is preliminary data.</text>
</comment>
<reference evidence="1 2" key="1">
    <citation type="submission" date="2019-06" db="EMBL/GenBank/DDBJ databases">
        <title>Spirosoma utsteinense sp. nov. isolated from Antarctic ice-free soils.</title>
        <authorList>
            <person name="Tahon G."/>
        </authorList>
    </citation>
    <scope>NUCLEOTIDE SEQUENCE [LARGE SCALE GENOMIC DNA]</scope>
    <source>
        <strain evidence="1 2">LMG 31447</strain>
    </source>
</reference>
<name>A0ABR6W7F3_9BACT</name>
<dbReference type="InterPro" id="IPR011051">
    <property type="entry name" value="RmlC_Cupin_sf"/>
</dbReference>
<dbReference type="EMBL" id="VFIA01000017">
    <property type="protein sequence ID" value="MBC3792517.1"/>
    <property type="molecule type" value="Genomic_DNA"/>
</dbReference>
<evidence type="ECO:0000313" key="1">
    <source>
        <dbReference type="EMBL" id="MBC3792517.1"/>
    </source>
</evidence>
<organism evidence="1 2">
    <name type="scientific">Spirosoma utsteinense</name>
    <dbReference type="NCBI Taxonomy" id="2585773"/>
    <lineage>
        <taxon>Bacteria</taxon>
        <taxon>Pseudomonadati</taxon>
        <taxon>Bacteroidota</taxon>
        <taxon>Cytophagia</taxon>
        <taxon>Cytophagales</taxon>
        <taxon>Cytophagaceae</taxon>
        <taxon>Spirosoma</taxon>
    </lineage>
</organism>
<dbReference type="NCBIfam" id="NF038084">
    <property type="entry name" value="DHCW_cupin"/>
    <property type="match status" value="1"/>
</dbReference>
<accession>A0ABR6W7F3</accession>
<sequence length="122" mass="13529">MHTSSIPFQVTDWAEVPATEYPGEIGTAHWRTLKFGSLRVRLVDYSASYLSDHWCKRGHIMFVVSGVLELELADGQVFRLTQGMSFEVSDQESVHRTRTGTDTGATLFIVDGGFLMGESTGL</sequence>
<gene>
    <name evidence="1" type="ORF">FH603_3031</name>
</gene>
<dbReference type="Gene3D" id="2.60.120.10">
    <property type="entry name" value="Jelly Rolls"/>
    <property type="match status" value="1"/>
</dbReference>
<proteinExistence type="predicted"/>
<evidence type="ECO:0008006" key="3">
    <source>
        <dbReference type="Google" id="ProtNLM"/>
    </source>
</evidence>
<dbReference type="RefSeq" id="WP_186738290.1">
    <property type="nucleotide sequence ID" value="NZ_VFIA01000017.1"/>
</dbReference>
<dbReference type="InterPro" id="IPR047713">
    <property type="entry name" value="DHCW_cupin"/>
</dbReference>